<dbReference type="Gene3D" id="1.20.120.1630">
    <property type="match status" value="1"/>
</dbReference>
<proteinExistence type="predicted"/>
<evidence type="ECO:0000256" key="5">
    <source>
        <dbReference type="SAM" id="Phobius"/>
    </source>
</evidence>
<evidence type="ECO:0000256" key="3">
    <source>
        <dbReference type="ARBA" id="ARBA00022989"/>
    </source>
</evidence>
<gene>
    <name evidence="6" type="ORF">CO033_00010</name>
</gene>
<feature type="transmembrane region" description="Helical" evidence="5">
    <location>
        <begin position="23"/>
        <end position="41"/>
    </location>
</feature>
<dbReference type="Proteomes" id="UP000231300">
    <property type="component" value="Unassembled WGS sequence"/>
</dbReference>
<accession>A0A2J0N932</accession>
<dbReference type="AlphaFoldDB" id="A0A2J0N932"/>
<reference evidence="7" key="1">
    <citation type="submission" date="2017-09" db="EMBL/GenBank/DDBJ databases">
        <title>Depth-based differentiation of microbial function through sediment-hosted aquifers and enrichment of novel symbionts in the deep terrestrial subsurface.</title>
        <authorList>
            <person name="Probst A.J."/>
            <person name="Ladd B."/>
            <person name="Jarett J.K."/>
            <person name="Geller-Mcgrath D.E."/>
            <person name="Sieber C.M.K."/>
            <person name="Emerson J.B."/>
            <person name="Anantharaman K."/>
            <person name="Thomas B.C."/>
            <person name="Malmstrom R."/>
            <person name="Stieglmeier M."/>
            <person name="Klingl A."/>
            <person name="Woyke T."/>
            <person name="Ryan C.M."/>
            <person name="Banfield J.F."/>
        </authorList>
    </citation>
    <scope>NUCLEOTIDE SEQUENCE [LARGE SCALE GENOMIC DNA]</scope>
</reference>
<evidence type="ECO:0000256" key="2">
    <source>
        <dbReference type="ARBA" id="ARBA00022692"/>
    </source>
</evidence>
<dbReference type="GO" id="GO:0012505">
    <property type="term" value="C:endomembrane system"/>
    <property type="evidence" value="ECO:0007669"/>
    <property type="project" value="UniProtKB-SubCell"/>
</dbReference>
<dbReference type="EMBL" id="PFRK01000001">
    <property type="protein sequence ID" value="PJC49718.1"/>
    <property type="molecule type" value="Genomic_DNA"/>
</dbReference>
<protein>
    <recommendedName>
        <fullName evidence="8">Isoprenylcysteine carboxylmethyltransferase family protein</fullName>
    </recommendedName>
</protein>
<keyword evidence="3 5" id="KW-1133">Transmembrane helix</keyword>
<evidence type="ECO:0000256" key="4">
    <source>
        <dbReference type="ARBA" id="ARBA00023136"/>
    </source>
</evidence>
<evidence type="ECO:0000313" key="6">
    <source>
        <dbReference type="EMBL" id="PJC49718.1"/>
    </source>
</evidence>
<evidence type="ECO:0000313" key="7">
    <source>
        <dbReference type="Proteomes" id="UP000231300"/>
    </source>
</evidence>
<keyword evidence="2 5" id="KW-0812">Transmembrane</keyword>
<organism evidence="6 7">
    <name type="scientific">Candidatus Nomurabacteria bacterium CG_4_9_14_0_2_um_filter_32_10</name>
    <dbReference type="NCBI Taxonomy" id="1974729"/>
    <lineage>
        <taxon>Bacteria</taxon>
        <taxon>Candidatus Nomuraibacteriota</taxon>
    </lineage>
</organism>
<dbReference type="Pfam" id="PF04191">
    <property type="entry name" value="PEMT"/>
    <property type="match status" value="1"/>
</dbReference>
<comment type="subcellular location">
    <subcellularLocation>
        <location evidence="1">Endomembrane system</location>
        <topology evidence="1">Multi-pass membrane protein</topology>
    </subcellularLocation>
</comment>
<feature type="transmembrane region" description="Helical" evidence="5">
    <location>
        <begin position="104"/>
        <end position="133"/>
    </location>
</feature>
<comment type="caution">
    <text evidence="6">The sequence shown here is derived from an EMBL/GenBank/DDBJ whole genome shotgun (WGS) entry which is preliminary data.</text>
</comment>
<evidence type="ECO:0000256" key="1">
    <source>
        <dbReference type="ARBA" id="ARBA00004127"/>
    </source>
</evidence>
<keyword evidence="4 5" id="KW-0472">Membrane</keyword>
<dbReference type="InterPro" id="IPR007318">
    <property type="entry name" value="Phopholipid_MeTrfase"/>
</dbReference>
<sequence length="162" mass="19091">MEVNDIIGQFCNKTLNKNNVHRILAHSYLFYFISFLLGLFLDFLFPFKIFEKFPIVSLGIIFLVFGTFLILWAQISSHHFNKENMNKETFCNGPYRYTRTPTHFGLFFLMLGFGVITNSFFIVVFSIVSFVVTKLTFIRKEEKILAEKYSTPYLEYKKSVKL</sequence>
<name>A0A2J0N932_9BACT</name>
<evidence type="ECO:0008006" key="8">
    <source>
        <dbReference type="Google" id="ProtNLM"/>
    </source>
</evidence>
<feature type="transmembrane region" description="Helical" evidence="5">
    <location>
        <begin position="53"/>
        <end position="75"/>
    </location>
</feature>